<evidence type="ECO:0000256" key="1">
    <source>
        <dbReference type="ARBA" id="ARBA00008455"/>
    </source>
</evidence>
<dbReference type="PROSITE" id="PS00640">
    <property type="entry name" value="THIOL_PROTEASE_ASN"/>
    <property type="match status" value="1"/>
</dbReference>
<dbReference type="Proteomes" id="UP000834106">
    <property type="component" value="Chromosome 5"/>
</dbReference>
<dbReference type="AlphaFoldDB" id="A0AAD2DP24"/>
<reference evidence="10" key="1">
    <citation type="submission" date="2023-05" db="EMBL/GenBank/DDBJ databases">
        <authorList>
            <person name="Huff M."/>
        </authorList>
    </citation>
    <scope>NUCLEOTIDE SEQUENCE</scope>
</reference>
<dbReference type="Pfam" id="PF08246">
    <property type="entry name" value="Inhibitor_I29"/>
    <property type="match status" value="1"/>
</dbReference>
<dbReference type="PANTHER" id="PTHR12411">
    <property type="entry name" value="CYSTEINE PROTEASE FAMILY C1-RELATED"/>
    <property type="match status" value="1"/>
</dbReference>
<evidence type="ECO:0008006" key="12">
    <source>
        <dbReference type="Google" id="ProtNLM"/>
    </source>
</evidence>
<sequence length="355" mass="39782">MEIRMVFMVSLLLAMVFGLAKSLEFTEKDLASDESLWDLYERWRSHHTVSRDLTEKRKRFNVFKANVLHIHKVNQINRPYKLKLNKFADMTSHEFQNYFSSKIRHYRMLRGSRAVTGFMHKKAKNLPASIDWRKKGAVTGIKDQGNCGSCWAFSAVVGVEGINKIKSGQLVSLSEQELVDCEKDNEGCNGGLMENAFNFIKKHGGLTTERIYPYRARDGNCDSAKMNSPAVIIDGHENVPENNENALMKAVANQPVSVAIEAGSSDMQFYSEGVFTGDCGTELNHGVGVVGYGTTLEGTKYWIVKNSWGTEWGEQGFIRMQRDIDAEEGLCGLAMDASYPIKSSADNPKPPKDEL</sequence>
<proteinExistence type="inferred from homology"/>
<gene>
    <name evidence="10" type="ORF">FPE_LOCUS9157</name>
</gene>
<evidence type="ECO:0000256" key="6">
    <source>
        <dbReference type="ARBA" id="ARBA00023157"/>
    </source>
</evidence>
<name>A0AAD2DP24_9LAMI</name>
<evidence type="ECO:0000259" key="9">
    <source>
        <dbReference type="SMART" id="SM00848"/>
    </source>
</evidence>
<evidence type="ECO:0000313" key="11">
    <source>
        <dbReference type="Proteomes" id="UP000834106"/>
    </source>
</evidence>
<feature type="domain" description="Peptidase C1A papain C-terminal" evidence="8">
    <location>
        <begin position="126"/>
        <end position="341"/>
    </location>
</feature>
<evidence type="ECO:0000256" key="5">
    <source>
        <dbReference type="ARBA" id="ARBA00022807"/>
    </source>
</evidence>
<evidence type="ECO:0000259" key="8">
    <source>
        <dbReference type="SMART" id="SM00645"/>
    </source>
</evidence>
<dbReference type="InterPro" id="IPR039417">
    <property type="entry name" value="Peptidase_C1A_papain-like"/>
</dbReference>
<protein>
    <recommendedName>
        <fullName evidence="12">Vignain</fullName>
    </recommendedName>
</protein>
<evidence type="ECO:0000256" key="7">
    <source>
        <dbReference type="SAM" id="SignalP"/>
    </source>
</evidence>
<keyword evidence="11" id="KW-1185">Reference proteome</keyword>
<dbReference type="Pfam" id="PF00112">
    <property type="entry name" value="Peptidase_C1"/>
    <property type="match status" value="1"/>
</dbReference>
<dbReference type="InterPro" id="IPR013201">
    <property type="entry name" value="Prot_inhib_I29"/>
</dbReference>
<dbReference type="InterPro" id="IPR000169">
    <property type="entry name" value="Pept_cys_AS"/>
</dbReference>
<dbReference type="InterPro" id="IPR038765">
    <property type="entry name" value="Papain-like_cys_pep_sf"/>
</dbReference>
<feature type="signal peptide" evidence="7">
    <location>
        <begin position="1"/>
        <end position="22"/>
    </location>
</feature>
<keyword evidence="5" id="KW-0788">Thiol protease</keyword>
<feature type="chain" id="PRO_5042231989" description="Vignain" evidence="7">
    <location>
        <begin position="23"/>
        <end position="355"/>
    </location>
</feature>
<dbReference type="SMART" id="SM00645">
    <property type="entry name" value="Pept_C1"/>
    <property type="match status" value="1"/>
</dbReference>
<evidence type="ECO:0000256" key="3">
    <source>
        <dbReference type="ARBA" id="ARBA00022729"/>
    </source>
</evidence>
<dbReference type="PRINTS" id="PR00705">
    <property type="entry name" value="PAPAIN"/>
</dbReference>
<dbReference type="CDD" id="cd02248">
    <property type="entry name" value="Peptidase_C1A"/>
    <property type="match status" value="1"/>
</dbReference>
<dbReference type="InterPro" id="IPR000668">
    <property type="entry name" value="Peptidase_C1A_C"/>
</dbReference>
<dbReference type="FunFam" id="3.90.70.10:FF:000023">
    <property type="entry name" value="Senescence-specific cysteine protease SAG39"/>
    <property type="match status" value="1"/>
</dbReference>
<dbReference type="InterPro" id="IPR013128">
    <property type="entry name" value="Peptidase_C1A"/>
</dbReference>
<dbReference type="SUPFAM" id="SSF54001">
    <property type="entry name" value="Cysteine proteinases"/>
    <property type="match status" value="1"/>
</dbReference>
<dbReference type="Gene3D" id="3.90.70.10">
    <property type="entry name" value="Cysteine proteinases"/>
    <property type="match status" value="1"/>
</dbReference>
<accession>A0AAD2DP24</accession>
<feature type="domain" description="Cathepsin propeptide inhibitor" evidence="9">
    <location>
        <begin position="40"/>
        <end position="95"/>
    </location>
</feature>
<dbReference type="GO" id="GO:0008234">
    <property type="term" value="F:cysteine-type peptidase activity"/>
    <property type="evidence" value="ECO:0007669"/>
    <property type="project" value="UniProtKB-KW"/>
</dbReference>
<evidence type="ECO:0000256" key="2">
    <source>
        <dbReference type="ARBA" id="ARBA00022670"/>
    </source>
</evidence>
<keyword evidence="4" id="KW-0378">Hydrolase</keyword>
<organism evidence="10 11">
    <name type="scientific">Fraxinus pennsylvanica</name>
    <dbReference type="NCBI Taxonomy" id="56036"/>
    <lineage>
        <taxon>Eukaryota</taxon>
        <taxon>Viridiplantae</taxon>
        <taxon>Streptophyta</taxon>
        <taxon>Embryophyta</taxon>
        <taxon>Tracheophyta</taxon>
        <taxon>Spermatophyta</taxon>
        <taxon>Magnoliopsida</taxon>
        <taxon>eudicotyledons</taxon>
        <taxon>Gunneridae</taxon>
        <taxon>Pentapetalae</taxon>
        <taxon>asterids</taxon>
        <taxon>lamiids</taxon>
        <taxon>Lamiales</taxon>
        <taxon>Oleaceae</taxon>
        <taxon>Oleeae</taxon>
        <taxon>Fraxinus</taxon>
    </lineage>
</organism>
<dbReference type="InterPro" id="IPR025661">
    <property type="entry name" value="Pept_asp_AS"/>
</dbReference>
<keyword evidence="3 7" id="KW-0732">Signal</keyword>
<dbReference type="PROSITE" id="PS00139">
    <property type="entry name" value="THIOL_PROTEASE_CYS"/>
    <property type="match status" value="1"/>
</dbReference>
<evidence type="ECO:0000313" key="10">
    <source>
        <dbReference type="EMBL" id="CAI9761727.1"/>
    </source>
</evidence>
<dbReference type="EMBL" id="OU503040">
    <property type="protein sequence ID" value="CAI9761727.1"/>
    <property type="molecule type" value="Genomic_DNA"/>
</dbReference>
<keyword evidence="2" id="KW-0645">Protease</keyword>
<evidence type="ECO:0000256" key="4">
    <source>
        <dbReference type="ARBA" id="ARBA00022801"/>
    </source>
</evidence>
<comment type="similarity">
    <text evidence="1">Belongs to the peptidase C1 family.</text>
</comment>
<dbReference type="GO" id="GO:0006508">
    <property type="term" value="P:proteolysis"/>
    <property type="evidence" value="ECO:0007669"/>
    <property type="project" value="UniProtKB-KW"/>
</dbReference>
<keyword evidence="6" id="KW-1015">Disulfide bond</keyword>
<dbReference type="SMART" id="SM00848">
    <property type="entry name" value="Inhibitor_I29"/>
    <property type="match status" value="1"/>
</dbReference>